<dbReference type="GO" id="GO:0005813">
    <property type="term" value="C:centrosome"/>
    <property type="evidence" value="ECO:0007669"/>
    <property type="project" value="TreeGrafter"/>
</dbReference>
<proteinExistence type="predicted"/>
<reference evidence="3" key="2">
    <citation type="submission" date="2025-09" db="UniProtKB">
        <authorList>
            <consortium name="Ensembl"/>
        </authorList>
    </citation>
    <scope>IDENTIFICATION</scope>
</reference>
<evidence type="ECO:0000313" key="4">
    <source>
        <dbReference type="Proteomes" id="UP000264820"/>
    </source>
</evidence>
<dbReference type="GO" id="GO:0051256">
    <property type="term" value="P:mitotic spindle midzone assembly"/>
    <property type="evidence" value="ECO:0007669"/>
    <property type="project" value="TreeGrafter"/>
</dbReference>
<dbReference type="Ensembl" id="ENSHCOT00000001703.1">
    <property type="protein sequence ID" value="ENSHCOP00000022192.1"/>
    <property type="gene ID" value="ENSHCOG00000009673.1"/>
</dbReference>
<dbReference type="PANTHER" id="PTHR21831">
    <property type="entry name" value="MICROTUBULE-ASSOCIATED PROTEIN 10"/>
    <property type="match status" value="1"/>
</dbReference>
<name>A0A3Q2YTU6_HIPCM</name>
<dbReference type="GeneTree" id="ENSGT00390000008459"/>
<feature type="compositionally biased region" description="Polar residues" evidence="1">
    <location>
        <begin position="695"/>
        <end position="717"/>
    </location>
</feature>
<evidence type="ECO:0000313" key="3">
    <source>
        <dbReference type="Ensembl" id="ENSHCOP00000022192.1"/>
    </source>
</evidence>
<dbReference type="STRING" id="109280.ENSHCOP00000022192"/>
<dbReference type="Pfam" id="PF14925">
    <property type="entry name" value="HPHLAWLY"/>
    <property type="match status" value="1"/>
</dbReference>
<dbReference type="GO" id="GO:0031122">
    <property type="term" value="P:cytoplasmic microtubule organization"/>
    <property type="evidence" value="ECO:0007669"/>
    <property type="project" value="TreeGrafter"/>
</dbReference>
<feature type="compositionally biased region" description="Low complexity" evidence="1">
    <location>
        <begin position="573"/>
        <end position="584"/>
    </location>
</feature>
<dbReference type="GO" id="GO:0097431">
    <property type="term" value="C:mitotic spindle pole"/>
    <property type="evidence" value="ECO:0007669"/>
    <property type="project" value="TreeGrafter"/>
</dbReference>
<organism evidence="3 4">
    <name type="scientific">Hippocampus comes</name>
    <name type="common">Tiger tail seahorse</name>
    <dbReference type="NCBI Taxonomy" id="109280"/>
    <lineage>
        <taxon>Eukaryota</taxon>
        <taxon>Metazoa</taxon>
        <taxon>Chordata</taxon>
        <taxon>Craniata</taxon>
        <taxon>Vertebrata</taxon>
        <taxon>Euteleostomi</taxon>
        <taxon>Actinopterygii</taxon>
        <taxon>Neopterygii</taxon>
        <taxon>Teleostei</taxon>
        <taxon>Neoteleostei</taxon>
        <taxon>Acanthomorphata</taxon>
        <taxon>Syngnathiaria</taxon>
        <taxon>Syngnathiformes</taxon>
        <taxon>Syngnathoidei</taxon>
        <taxon>Syngnathidae</taxon>
        <taxon>Hippocampus</taxon>
    </lineage>
</organism>
<feature type="region of interest" description="Disordered" evidence="1">
    <location>
        <begin position="565"/>
        <end position="651"/>
    </location>
</feature>
<accession>A0A3Q2YTU6</accession>
<dbReference type="Pfam" id="PF14924">
    <property type="entry name" value="MAP10_N"/>
    <property type="match status" value="1"/>
</dbReference>
<evidence type="ECO:0000256" key="1">
    <source>
        <dbReference type="SAM" id="MobiDB-lite"/>
    </source>
</evidence>
<evidence type="ECO:0000259" key="2">
    <source>
        <dbReference type="Pfam" id="PF14925"/>
    </source>
</evidence>
<dbReference type="Proteomes" id="UP000264820">
    <property type="component" value="Unplaced"/>
</dbReference>
<feature type="region of interest" description="Disordered" evidence="1">
    <location>
        <begin position="466"/>
        <end position="546"/>
    </location>
</feature>
<dbReference type="InterPro" id="IPR039302">
    <property type="entry name" value="MAP10"/>
</dbReference>
<dbReference type="GO" id="GO:0030496">
    <property type="term" value="C:midbody"/>
    <property type="evidence" value="ECO:0007669"/>
    <property type="project" value="TreeGrafter"/>
</dbReference>
<feature type="compositionally biased region" description="Polar residues" evidence="1">
    <location>
        <begin position="467"/>
        <end position="477"/>
    </location>
</feature>
<feature type="region of interest" description="Disordered" evidence="1">
    <location>
        <begin position="215"/>
        <end position="238"/>
    </location>
</feature>
<feature type="compositionally biased region" description="Basic and acidic residues" evidence="1">
    <location>
        <begin position="510"/>
        <end position="529"/>
    </location>
</feature>
<feature type="region of interest" description="Disordered" evidence="1">
    <location>
        <begin position="679"/>
        <end position="723"/>
    </location>
</feature>
<keyword evidence="4" id="KW-1185">Reference proteome</keyword>
<dbReference type="OMA" id="AVHQKMS"/>
<feature type="compositionally biased region" description="Basic and acidic residues" evidence="1">
    <location>
        <begin position="485"/>
        <end position="495"/>
    </location>
</feature>
<dbReference type="AlphaFoldDB" id="A0A3Q2YTU6"/>
<protein>
    <submittedName>
        <fullName evidence="3">Microtubule associated protein 10</fullName>
    </submittedName>
</protein>
<dbReference type="GO" id="GO:0032467">
    <property type="term" value="P:positive regulation of cytokinesis"/>
    <property type="evidence" value="ECO:0007669"/>
    <property type="project" value="TreeGrafter"/>
</dbReference>
<reference evidence="3" key="1">
    <citation type="submission" date="2025-08" db="UniProtKB">
        <authorList>
            <consortium name="Ensembl"/>
        </authorList>
    </citation>
    <scope>IDENTIFICATION</scope>
</reference>
<feature type="compositionally biased region" description="Basic and acidic residues" evidence="1">
    <location>
        <begin position="624"/>
        <end position="637"/>
    </location>
</feature>
<feature type="domain" description="Microtubule-associated protein 10 C-terminal" evidence="2">
    <location>
        <begin position="330"/>
        <end position="453"/>
    </location>
</feature>
<dbReference type="PANTHER" id="PTHR21831:SF2">
    <property type="entry name" value="MICROTUBULE-ASSOCIATED PROTEIN 10"/>
    <property type="match status" value="1"/>
</dbReference>
<dbReference type="GO" id="GO:0008017">
    <property type="term" value="F:microtubule binding"/>
    <property type="evidence" value="ECO:0007669"/>
    <property type="project" value="InterPro"/>
</dbReference>
<dbReference type="GO" id="GO:1990023">
    <property type="term" value="C:mitotic spindle midzone"/>
    <property type="evidence" value="ECO:0007669"/>
    <property type="project" value="TreeGrafter"/>
</dbReference>
<sequence length="757" mass="85425">MMSKQPGGNPKQQTLFSFELLVEYICIDCEKKISDELAVGIRLLDFPTLLIYPPELRRDDTLQHQQHDNNKRLVYSFNRGKSCFFEMNLDSLHTQLTNTPVYVMILDLKDEIPKLLGTSLISLASIMDRIRRDSMEHDVTSCSSYGERGFVRVNNLAEEPVGVISLSYKLLTVGVSLPLRVTKTIPISREQCPQEGIIKKRANKINNSDCMRLQLPTQDSSDDGGDDMDKHAASTQTERVPISHIPHTVQEQKSFEEDLTVFCPPCLYYCNSGKEKHSTQENEYRLVEPDSTVLTQKDTFSENENSSEMDLVLQNTPKTSENVAPKVLEEALRPLPLLNALFVELSQLNVHNLHQQSVLNHPDLDWIYKRDSLGASDGQGITPKTRPVQESKVDHSLHSKHLHCLGIVSPQNMNAEPKGPMQKKQSENLFESKEHRKKLVYKTTKTYNLRRQKNCTVVKHRDCMASHTANETQSSTSKGKKSAKRKDFIPKENMKKTQNMQVVTAVEGTTKVKHDDRSKLENPKQDRKTASISPPRVNDDDDDDDATIKKLPEMILTWTKSKSQDVKLDSCKSSRPSSRRSLLSDTDKEEDYADDFNSFEASDADTTTSPKPAQSKPPFPHGFHTSDLDSEPFKERPLLPSPIRGHSPVQRVLRGTHLIQPRTRDSALSCSSDEDGAASVQMRCSKKQANDDSSEATSARGQKSENSSLVWRGSSDSIRSDPLEAEELEDDLGSLDFRKEYQHISELVGFKLPGYTL</sequence>
<dbReference type="InterPro" id="IPR026679">
    <property type="entry name" value="MAP10_C-term"/>
</dbReference>
<dbReference type="GO" id="GO:0005881">
    <property type="term" value="C:cytoplasmic microtubule"/>
    <property type="evidence" value="ECO:0007669"/>
    <property type="project" value="TreeGrafter"/>
</dbReference>